<protein>
    <recommendedName>
        <fullName evidence="9">G protein-coupled receptor</fullName>
    </recommendedName>
</protein>
<evidence type="ECO:0008006" key="9">
    <source>
        <dbReference type="Google" id="ProtNLM"/>
    </source>
</evidence>
<dbReference type="Pfam" id="PF10317">
    <property type="entry name" value="7TM_GPCR_Srd"/>
    <property type="match status" value="1"/>
</dbReference>
<reference evidence="7" key="1">
    <citation type="submission" date="2023-10" db="EMBL/GenBank/DDBJ databases">
        <title>Genome assembly of Pristionchus species.</title>
        <authorList>
            <person name="Yoshida K."/>
            <person name="Sommer R.J."/>
        </authorList>
    </citation>
    <scope>NUCLEOTIDE SEQUENCE</scope>
    <source>
        <strain evidence="7">RS0144</strain>
    </source>
</reference>
<evidence type="ECO:0000256" key="3">
    <source>
        <dbReference type="ARBA" id="ARBA00022692"/>
    </source>
</evidence>
<gene>
    <name evidence="7" type="ORF">PENTCL1PPCAC_1234</name>
</gene>
<dbReference type="PANTHER" id="PTHR22945:SF40">
    <property type="entry name" value="SERPENTINE RECEPTOR, CLASS D (DELTA)-RELATED"/>
    <property type="match status" value="1"/>
</dbReference>
<keyword evidence="8" id="KW-1185">Reference proteome</keyword>
<evidence type="ECO:0000256" key="5">
    <source>
        <dbReference type="ARBA" id="ARBA00023136"/>
    </source>
</evidence>
<name>A0AAV5SG88_9BILA</name>
<evidence type="ECO:0000256" key="4">
    <source>
        <dbReference type="ARBA" id="ARBA00022989"/>
    </source>
</evidence>
<keyword evidence="4 6" id="KW-1133">Transmembrane helix</keyword>
<organism evidence="7 8">
    <name type="scientific">Pristionchus entomophagus</name>
    <dbReference type="NCBI Taxonomy" id="358040"/>
    <lineage>
        <taxon>Eukaryota</taxon>
        <taxon>Metazoa</taxon>
        <taxon>Ecdysozoa</taxon>
        <taxon>Nematoda</taxon>
        <taxon>Chromadorea</taxon>
        <taxon>Rhabditida</taxon>
        <taxon>Rhabditina</taxon>
        <taxon>Diplogasteromorpha</taxon>
        <taxon>Diplogasteroidea</taxon>
        <taxon>Neodiplogasteridae</taxon>
        <taxon>Pristionchus</taxon>
    </lineage>
</organism>
<evidence type="ECO:0000313" key="8">
    <source>
        <dbReference type="Proteomes" id="UP001432027"/>
    </source>
</evidence>
<dbReference type="EMBL" id="BTSX01000001">
    <property type="protein sequence ID" value="GMS79059.1"/>
    <property type="molecule type" value="Genomic_DNA"/>
</dbReference>
<evidence type="ECO:0000313" key="7">
    <source>
        <dbReference type="EMBL" id="GMS79059.1"/>
    </source>
</evidence>
<dbReference type="Proteomes" id="UP001432027">
    <property type="component" value="Unassembled WGS sequence"/>
</dbReference>
<dbReference type="PANTHER" id="PTHR22945">
    <property type="entry name" value="SERPENTINE RECEPTOR, CLASS D DELTA"/>
    <property type="match status" value="1"/>
</dbReference>
<comment type="similarity">
    <text evidence="2">Belongs to the nematode receptor-like protein srd family.</text>
</comment>
<comment type="caution">
    <text evidence="7">The sequence shown here is derived from an EMBL/GenBank/DDBJ whole genome shotgun (WGS) entry which is preliminary data.</text>
</comment>
<dbReference type="AlphaFoldDB" id="A0AAV5SG88"/>
<proteinExistence type="inferred from homology"/>
<accession>A0AAV5SG88</accession>
<feature type="transmembrane region" description="Helical" evidence="6">
    <location>
        <begin position="20"/>
        <end position="43"/>
    </location>
</feature>
<evidence type="ECO:0000256" key="6">
    <source>
        <dbReference type="SAM" id="Phobius"/>
    </source>
</evidence>
<evidence type="ECO:0000256" key="2">
    <source>
        <dbReference type="ARBA" id="ARBA00009166"/>
    </source>
</evidence>
<comment type="subcellular location">
    <subcellularLocation>
        <location evidence="1">Membrane</location>
        <topology evidence="1">Multi-pass membrane protein</topology>
    </subcellularLocation>
</comment>
<dbReference type="InterPro" id="IPR019421">
    <property type="entry name" value="7TM_GPCR_serpentine_rcpt_Srd"/>
</dbReference>
<keyword evidence="3 6" id="KW-0812">Transmembrane</keyword>
<evidence type="ECO:0000256" key="1">
    <source>
        <dbReference type="ARBA" id="ARBA00004141"/>
    </source>
</evidence>
<feature type="non-terminal residue" evidence="7">
    <location>
        <position position="1"/>
    </location>
</feature>
<keyword evidence="5 6" id="KW-0472">Membrane</keyword>
<dbReference type="GO" id="GO:0016020">
    <property type="term" value="C:membrane"/>
    <property type="evidence" value="ECO:0007669"/>
    <property type="project" value="UniProtKB-SubCell"/>
</dbReference>
<feature type="transmembrane region" description="Helical" evidence="6">
    <location>
        <begin position="63"/>
        <end position="80"/>
    </location>
</feature>
<dbReference type="InterPro" id="IPR050920">
    <property type="entry name" value="Nematode_rcpt-like_delta"/>
</dbReference>
<sequence>KLKSSASKMSGRTVQMHSALTRVLTFQAILPVFISFAVGSYGLCQLDIVCSPTQEHFILESASFIPLIAPLITLNFVAPYKQFVKKLSKLEFDQIRSTSQVSTKEISVFHSKVVSLS</sequence>